<reference evidence="3 4" key="1">
    <citation type="submission" date="2018-04" db="EMBL/GenBank/DDBJ databases">
        <title>Adhaeribacter sp. HMF7616 genome sequencing and assembly.</title>
        <authorList>
            <person name="Kang H."/>
            <person name="Kang J."/>
            <person name="Cha I."/>
            <person name="Kim H."/>
            <person name="Joh K."/>
        </authorList>
    </citation>
    <scope>NUCLEOTIDE SEQUENCE [LARGE SCALE GENOMIC DNA]</scope>
    <source>
        <strain evidence="3 4">HMF7616</strain>
    </source>
</reference>
<dbReference type="GO" id="GO:0009244">
    <property type="term" value="P:lipopolysaccharide core region biosynthetic process"/>
    <property type="evidence" value="ECO:0007669"/>
    <property type="project" value="TreeGrafter"/>
</dbReference>
<dbReference type="InterPro" id="IPR051199">
    <property type="entry name" value="LPS_LOS_Heptosyltrfase"/>
</dbReference>
<dbReference type="RefSeq" id="WP_115373481.1">
    <property type="nucleotide sequence ID" value="NZ_QASA01000001.1"/>
</dbReference>
<protein>
    <submittedName>
        <fullName evidence="3">ADP-heptose--LPS heptosyltransferase</fullName>
        <ecNumber evidence="3">2.4.-.-</ecNumber>
    </submittedName>
</protein>
<dbReference type="CDD" id="cd03789">
    <property type="entry name" value="GT9_LPS_heptosyltransferase"/>
    <property type="match status" value="1"/>
</dbReference>
<gene>
    <name evidence="3" type="primary">waaF</name>
    <name evidence="3" type="ORF">AHMF7616_02919</name>
</gene>
<dbReference type="OrthoDB" id="9768048at2"/>
<proteinExistence type="predicted"/>
<name>A0A369QM57_9BACT</name>
<sequence length="327" mass="37233">MTKILVLRFSSIGDIVLTTPVVRALKQQLPGAQIHYATKYNFRSLVESNPYIDQAHYLRNNLGELIKELQAEKFDYVVDLHRNLRTSLLKFKLGVPAKSFDKLNFKKWLLVRFKINKLPNIHIVERYLAAATHLGVTNDGQGLDYFIPAADEVALTSLPVTHQNGYYAFAIGAQHYTKRLPTERIIELCAQINAPVILLGGKEDQAAAAEITNYFKNRSTTNEQRTTIYNACGQYNLNQSASLVKQAQAVFSHDTGLMHIAAAFQKKIFSIWGNTVPEFGMYPYKTEFKVWERPNLYCRPCSKIGYSKCPQGHFKCMREINFDITLT</sequence>
<evidence type="ECO:0000313" key="4">
    <source>
        <dbReference type="Proteomes" id="UP000253919"/>
    </source>
</evidence>
<keyword evidence="1 3" id="KW-0328">Glycosyltransferase</keyword>
<evidence type="ECO:0000313" key="3">
    <source>
        <dbReference type="EMBL" id="RDC64306.1"/>
    </source>
</evidence>
<dbReference type="PANTHER" id="PTHR30160:SF1">
    <property type="entry name" value="LIPOPOLYSACCHARIDE 1,2-N-ACETYLGLUCOSAMINETRANSFERASE-RELATED"/>
    <property type="match status" value="1"/>
</dbReference>
<dbReference type="Pfam" id="PF01075">
    <property type="entry name" value="Glyco_transf_9"/>
    <property type="match status" value="1"/>
</dbReference>
<dbReference type="Proteomes" id="UP000253919">
    <property type="component" value="Unassembled WGS sequence"/>
</dbReference>
<dbReference type="AlphaFoldDB" id="A0A369QM57"/>
<dbReference type="SUPFAM" id="SSF53756">
    <property type="entry name" value="UDP-Glycosyltransferase/glycogen phosphorylase"/>
    <property type="match status" value="1"/>
</dbReference>
<organism evidence="3 4">
    <name type="scientific">Adhaeribacter pallidiroseus</name>
    <dbReference type="NCBI Taxonomy" id="2072847"/>
    <lineage>
        <taxon>Bacteria</taxon>
        <taxon>Pseudomonadati</taxon>
        <taxon>Bacteroidota</taxon>
        <taxon>Cytophagia</taxon>
        <taxon>Cytophagales</taxon>
        <taxon>Hymenobacteraceae</taxon>
        <taxon>Adhaeribacter</taxon>
    </lineage>
</organism>
<keyword evidence="2 3" id="KW-0808">Transferase</keyword>
<evidence type="ECO:0000256" key="2">
    <source>
        <dbReference type="ARBA" id="ARBA00022679"/>
    </source>
</evidence>
<evidence type="ECO:0000256" key="1">
    <source>
        <dbReference type="ARBA" id="ARBA00022676"/>
    </source>
</evidence>
<dbReference type="GO" id="GO:0005829">
    <property type="term" value="C:cytosol"/>
    <property type="evidence" value="ECO:0007669"/>
    <property type="project" value="TreeGrafter"/>
</dbReference>
<dbReference type="PANTHER" id="PTHR30160">
    <property type="entry name" value="TETRAACYLDISACCHARIDE 4'-KINASE-RELATED"/>
    <property type="match status" value="1"/>
</dbReference>
<dbReference type="Gene3D" id="3.40.50.2000">
    <property type="entry name" value="Glycogen Phosphorylase B"/>
    <property type="match status" value="2"/>
</dbReference>
<dbReference type="GO" id="GO:0008713">
    <property type="term" value="F:ADP-heptose-lipopolysaccharide heptosyltransferase activity"/>
    <property type="evidence" value="ECO:0007669"/>
    <property type="project" value="TreeGrafter"/>
</dbReference>
<accession>A0A369QM57</accession>
<keyword evidence="4" id="KW-1185">Reference proteome</keyword>
<dbReference type="EMBL" id="QASA01000001">
    <property type="protein sequence ID" value="RDC64306.1"/>
    <property type="molecule type" value="Genomic_DNA"/>
</dbReference>
<comment type="caution">
    <text evidence="3">The sequence shown here is derived from an EMBL/GenBank/DDBJ whole genome shotgun (WGS) entry which is preliminary data.</text>
</comment>
<dbReference type="EC" id="2.4.-.-" evidence="3"/>
<dbReference type="InterPro" id="IPR002201">
    <property type="entry name" value="Glyco_trans_9"/>
</dbReference>